<dbReference type="AlphaFoldDB" id="A0A0C9UBS0"/>
<reference evidence="4 5" key="1">
    <citation type="submission" date="2014-06" db="EMBL/GenBank/DDBJ databases">
        <title>Evolutionary Origins and Diversification of the Mycorrhizal Mutualists.</title>
        <authorList>
            <consortium name="DOE Joint Genome Institute"/>
            <consortium name="Mycorrhizal Genomics Consortium"/>
            <person name="Kohler A."/>
            <person name="Kuo A."/>
            <person name="Nagy L.G."/>
            <person name="Floudas D."/>
            <person name="Copeland A."/>
            <person name="Barry K.W."/>
            <person name="Cichocki N."/>
            <person name="Veneault-Fourrey C."/>
            <person name="LaButti K."/>
            <person name="Lindquist E.A."/>
            <person name="Lipzen A."/>
            <person name="Lundell T."/>
            <person name="Morin E."/>
            <person name="Murat C."/>
            <person name="Riley R."/>
            <person name="Ohm R."/>
            <person name="Sun H."/>
            <person name="Tunlid A."/>
            <person name="Henrissat B."/>
            <person name="Grigoriev I.V."/>
            <person name="Hibbett D.S."/>
            <person name="Martin F."/>
        </authorList>
    </citation>
    <scope>NUCLEOTIDE SEQUENCE [LARGE SCALE GENOMIC DNA]</scope>
    <source>
        <strain evidence="4 5">SS14</strain>
    </source>
</reference>
<dbReference type="PANTHER" id="PTHR33643">
    <property type="entry name" value="UREASE ACCESSORY PROTEIN D"/>
    <property type="match status" value="1"/>
</dbReference>
<dbReference type="HOGENOM" id="CLU_021703_0_0_1"/>
<keyword evidence="5" id="KW-1185">Reference proteome</keyword>
<evidence type="ECO:0000313" key="4">
    <source>
        <dbReference type="EMBL" id="KIJ32104.1"/>
    </source>
</evidence>
<comment type="similarity">
    <text evidence="1">Belongs to the UreD family.</text>
</comment>
<feature type="compositionally biased region" description="Polar residues" evidence="3">
    <location>
        <begin position="10"/>
        <end position="23"/>
    </location>
</feature>
<name>A0A0C9UBS0_SPHS4</name>
<dbReference type="InterPro" id="IPR002669">
    <property type="entry name" value="UreD"/>
</dbReference>
<proteinExistence type="inferred from homology"/>
<keyword evidence="2" id="KW-0143">Chaperone</keyword>
<evidence type="ECO:0000256" key="3">
    <source>
        <dbReference type="SAM" id="MobiDB-lite"/>
    </source>
</evidence>
<dbReference type="EMBL" id="KN837232">
    <property type="protein sequence ID" value="KIJ32104.1"/>
    <property type="molecule type" value="Genomic_DNA"/>
</dbReference>
<dbReference type="Proteomes" id="UP000054279">
    <property type="component" value="Unassembled WGS sequence"/>
</dbReference>
<evidence type="ECO:0000313" key="5">
    <source>
        <dbReference type="Proteomes" id="UP000054279"/>
    </source>
</evidence>
<dbReference type="Pfam" id="PF01774">
    <property type="entry name" value="UreD"/>
    <property type="match status" value="1"/>
</dbReference>
<dbReference type="OrthoDB" id="5550464at2759"/>
<dbReference type="PANTHER" id="PTHR33643:SF1">
    <property type="entry name" value="UREASE ACCESSORY PROTEIN D"/>
    <property type="match status" value="1"/>
</dbReference>
<accession>A0A0C9UBS0</accession>
<sequence length="248" mass="27969">MEYDRRLANNFDSSSTIPLNQDDTSTTYTNGTSSNSSTPNSPSPTVQRMSVKIADNALLLLLVDPVTCFRDASYTQHQIFHLEPSASLILLDWITAGRISRGEEWDFARYHSINEVWVAGKRRGRDVLLLEQNEQVEPDTPIPLRARSLKESLAPYTCYATVMMFGPLVKDIALNLVRMQSNLVQMQSQATPSFMWSISEVQHGGCSAPGWVLRVVGVEREKVRNWLREAMRAIERAVGKEVYSKAFV</sequence>
<organism evidence="4 5">
    <name type="scientific">Sphaerobolus stellatus (strain SS14)</name>
    <dbReference type="NCBI Taxonomy" id="990650"/>
    <lineage>
        <taxon>Eukaryota</taxon>
        <taxon>Fungi</taxon>
        <taxon>Dikarya</taxon>
        <taxon>Basidiomycota</taxon>
        <taxon>Agaricomycotina</taxon>
        <taxon>Agaricomycetes</taxon>
        <taxon>Phallomycetidae</taxon>
        <taxon>Geastrales</taxon>
        <taxon>Sphaerobolaceae</taxon>
        <taxon>Sphaerobolus</taxon>
    </lineage>
</organism>
<protein>
    <submittedName>
        <fullName evidence="4">Unplaced genomic scaffold SPHSTscaffold_157, whole genome shotgun sequence</fullName>
    </submittedName>
</protein>
<dbReference type="GO" id="GO:0016151">
    <property type="term" value="F:nickel cation binding"/>
    <property type="evidence" value="ECO:0007669"/>
    <property type="project" value="InterPro"/>
</dbReference>
<feature type="compositionally biased region" description="Low complexity" evidence="3">
    <location>
        <begin position="24"/>
        <end position="45"/>
    </location>
</feature>
<feature type="region of interest" description="Disordered" evidence="3">
    <location>
        <begin position="1"/>
        <end position="47"/>
    </location>
</feature>
<gene>
    <name evidence="4" type="ORF">M422DRAFT_36019</name>
</gene>
<evidence type="ECO:0000256" key="1">
    <source>
        <dbReference type="ARBA" id="ARBA00007177"/>
    </source>
</evidence>
<evidence type="ECO:0000256" key="2">
    <source>
        <dbReference type="ARBA" id="ARBA00023186"/>
    </source>
</evidence>